<dbReference type="RefSeq" id="WP_138863292.1">
    <property type="nucleotide sequence ID" value="NZ_VCPC01000002.1"/>
</dbReference>
<name>A0ABY2X9Q9_9RHOB</name>
<reference evidence="3 4" key="1">
    <citation type="submission" date="2019-05" db="EMBL/GenBank/DDBJ databases">
        <title>Marivita sp. nov. isolated from sea sediment.</title>
        <authorList>
            <person name="Kim W."/>
        </authorList>
    </citation>
    <scope>NUCLEOTIDE SEQUENCE [LARGE SCALE GENOMIC DNA]</scope>
    <source>
        <strain evidence="3 4">CAU 1492</strain>
    </source>
</reference>
<feature type="region of interest" description="Disordered" evidence="2">
    <location>
        <begin position="652"/>
        <end position="684"/>
    </location>
</feature>
<dbReference type="InterPro" id="IPR017030">
    <property type="entry name" value="Vir_effector_SfrC"/>
</dbReference>
<protein>
    <recommendedName>
        <fullName evidence="5">Virulence factor</fullName>
    </recommendedName>
</protein>
<feature type="compositionally biased region" description="Polar residues" evidence="2">
    <location>
        <begin position="791"/>
        <end position="800"/>
    </location>
</feature>
<keyword evidence="4" id="KW-1185">Reference proteome</keyword>
<evidence type="ECO:0008006" key="5">
    <source>
        <dbReference type="Google" id="ProtNLM"/>
    </source>
</evidence>
<dbReference type="PIRSF" id="PIRSF034586">
    <property type="entry name" value="Vir_effector_SfrC"/>
    <property type="match status" value="1"/>
</dbReference>
<sequence>MTTPEQEQLARDCAEVADLTAQARDWIARPENADMVGAEARSLSRMMGRSIRRSRRLARAAETPMSVSVFGPSQAGKSFLVSVLARPEGGRLVGAYDGGAMDYIAEVNPEGEGESTGLVTRFTMERQPTPEGFPIRLSLLSESDLIRIVVNSFFNDGDGSEEPIDVSDLSAHLDTYKARAGAVQPGLDGDGVLDIAEYVEATFRKSAYAAALKPFWEEAAEIAPRLGIEDRAGFFSVLWGRHSALGDLYAQLARALATLDHAEVVHAERAALIPRGQSIIDVKTLTGLRGADVGPPVAIRTEAGRELRLPRAELCALAAELVFPMQDRPSELFGRTDLLDFPGARNRFEEPLDKTLNDLDKNLHQLLLRGKVAYLFDRYVEHQEITSMLLCVPGSNMETLDLPGLVDTWIARTHGDTPEQRALTDNVLFFVLTKFDMQLGESAADGGVETRFERRMQASLLERFGRGQDPWVDEWTPGQPFENCYWLRNPNYYVDGLVEYDDARRELRLRPEKQARLAELKSGCLSAPPVRRHFAEPERAWDAAMQLNDGGVTYLTEQLARVCKPDSKLRQIAVQLDAIRAELARAMQPYHVSDDVEQRVAQAQEAANRVIDDLEQVLARHQFGAVLSGLTVDQDLIEARIGRVPSSVRITSAVGGAGAEPARRGPQRPGRPRPAEARAPEAAASDIRTMTLEQFQAETALECWIDALKAFRDDRARLAAFGLGEPAAGDLVAELIHAVRRTGLLARIARAFEAVNFGLSVEKQAPPAAILGAERINSFVATLGMDDQPESQRPQVQDANGGTRPVFRARPAHDTVDGLPPQPRNMAETMWTDWVFALDAMFQANAKDGAGGEIDIEQNLALGRILAQLESPA</sequence>
<dbReference type="EMBL" id="VCPC01000002">
    <property type="protein sequence ID" value="TMV12738.1"/>
    <property type="molecule type" value="Genomic_DNA"/>
</dbReference>
<evidence type="ECO:0000313" key="4">
    <source>
        <dbReference type="Proteomes" id="UP001191082"/>
    </source>
</evidence>
<evidence type="ECO:0000313" key="3">
    <source>
        <dbReference type="EMBL" id="TMV12738.1"/>
    </source>
</evidence>
<keyword evidence="1" id="KW-0175">Coiled coil</keyword>
<feature type="coiled-coil region" evidence="1">
    <location>
        <begin position="593"/>
        <end position="620"/>
    </location>
</feature>
<feature type="region of interest" description="Disordered" evidence="2">
    <location>
        <begin position="787"/>
        <end position="822"/>
    </location>
</feature>
<evidence type="ECO:0000256" key="2">
    <source>
        <dbReference type="SAM" id="MobiDB-lite"/>
    </source>
</evidence>
<organism evidence="3 4">
    <name type="scientific">Arenibacterium halophilum</name>
    <dbReference type="NCBI Taxonomy" id="2583821"/>
    <lineage>
        <taxon>Bacteria</taxon>
        <taxon>Pseudomonadati</taxon>
        <taxon>Pseudomonadota</taxon>
        <taxon>Alphaproteobacteria</taxon>
        <taxon>Rhodobacterales</taxon>
        <taxon>Paracoccaceae</taxon>
        <taxon>Arenibacterium</taxon>
    </lineage>
</organism>
<dbReference type="Pfam" id="PF10139">
    <property type="entry name" value="Virul_Fac"/>
    <property type="match status" value="1"/>
</dbReference>
<proteinExistence type="predicted"/>
<comment type="caution">
    <text evidence="3">The sequence shown here is derived from an EMBL/GenBank/DDBJ whole genome shotgun (WGS) entry which is preliminary data.</text>
</comment>
<dbReference type="Proteomes" id="UP001191082">
    <property type="component" value="Unassembled WGS sequence"/>
</dbReference>
<evidence type="ECO:0000256" key="1">
    <source>
        <dbReference type="SAM" id="Coils"/>
    </source>
</evidence>
<gene>
    <name evidence="3" type="ORF">FGK64_07990</name>
</gene>
<accession>A0ABY2X9Q9</accession>